<dbReference type="NCBIfam" id="NF005095">
    <property type="entry name" value="PRK06523.1"/>
    <property type="match status" value="1"/>
</dbReference>
<dbReference type="EMBL" id="VFOZ01000001">
    <property type="protein sequence ID" value="TQL98661.1"/>
    <property type="molecule type" value="Genomic_DNA"/>
</dbReference>
<dbReference type="Proteomes" id="UP000316096">
    <property type="component" value="Unassembled WGS sequence"/>
</dbReference>
<accession>A0A543CNI0</accession>
<dbReference type="SMART" id="SM00822">
    <property type="entry name" value="PKS_KR"/>
    <property type="match status" value="1"/>
</dbReference>
<evidence type="ECO:0000313" key="4">
    <source>
        <dbReference type="EMBL" id="TQL98661.1"/>
    </source>
</evidence>
<reference evidence="4 5" key="1">
    <citation type="submission" date="2019-06" db="EMBL/GenBank/DDBJ databases">
        <title>Sequencing the genomes of 1000 actinobacteria strains.</title>
        <authorList>
            <person name="Klenk H.-P."/>
        </authorList>
    </citation>
    <scope>NUCLEOTIDE SEQUENCE [LARGE SCALE GENOMIC DNA]</scope>
    <source>
        <strain evidence="4 5">DSM 102200</strain>
    </source>
</reference>
<comment type="similarity">
    <text evidence="1">Belongs to the short-chain dehydrogenases/reductases (SDR) family.</text>
</comment>
<evidence type="ECO:0000313" key="5">
    <source>
        <dbReference type="Proteomes" id="UP000316096"/>
    </source>
</evidence>
<dbReference type="Pfam" id="PF13561">
    <property type="entry name" value="adh_short_C2"/>
    <property type="match status" value="1"/>
</dbReference>
<dbReference type="InterPro" id="IPR057326">
    <property type="entry name" value="KR_dom"/>
</dbReference>
<dbReference type="PANTHER" id="PTHR42760">
    <property type="entry name" value="SHORT-CHAIN DEHYDROGENASES/REDUCTASES FAMILY MEMBER"/>
    <property type="match status" value="1"/>
</dbReference>
<evidence type="ECO:0000256" key="1">
    <source>
        <dbReference type="ARBA" id="ARBA00006484"/>
    </source>
</evidence>
<dbReference type="OrthoDB" id="8959163at2"/>
<dbReference type="InterPro" id="IPR020904">
    <property type="entry name" value="Sc_DH/Rdtase_CS"/>
</dbReference>
<sequence length="255" mass="25665">MSVAQAFVPTTPVPGEFAGRRALVTGGSRGIGAAVARHLIDGGATVVTSARNRTEDTPKDSTFISADIRGADGARRLVDGALDALGGLDLLVNNAGAARAHLAGIPDEEWEDSLAINFLSAVRVTSAALPALRKSERAAIVNVSSGVSTDPPAPVLHYGAAKAALESWSKGLATQLTPSGIRVNTVVLGMVLTPGGSEVLAPMAGAMGGTAEQAYAAVPIGRGGDARDAAEAIAFLLSDRAQWIAGSSLHVNGGA</sequence>
<organism evidence="4 5">
    <name type="scientific">Actinoallomurus bryophytorum</name>
    <dbReference type="NCBI Taxonomy" id="1490222"/>
    <lineage>
        <taxon>Bacteria</taxon>
        <taxon>Bacillati</taxon>
        <taxon>Actinomycetota</taxon>
        <taxon>Actinomycetes</taxon>
        <taxon>Streptosporangiales</taxon>
        <taxon>Thermomonosporaceae</taxon>
        <taxon>Actinoallomurus</taxon>
    </lineage>
</organism>
<dbReference type="PROSITE" id="PS00061">
    <property type="entry name" value="ADH_SHORT"/>
    <property type="match status" value="1"/>
</dbReference>
<evidence type="ECO:0000259" key="3">
    <source>
        <dbReference type="SMART" id="SM00822"/>
    </source>
</evidence>
<dbReference type="Gene3D" id="3.40.50.720">
    <property type="entry name" value="NAD(P)-binding Rossmann-like Domain"/>
    <property type="match status" value="1"/>
</dbReference>
<dbReference type="PRINTS" id="PR00080">
    <property type="entry name" value="SDRFAMILY"/>
</dbReference>
<protein>
    <submittedName>
        <fullName evidence="4">NAD(P)-dependent dehydrogenase (Short-subunit alcohol dehydrogenase family)</fullName>
    </submittedName>
</protein>
<keyword evidence="2" id="KW-0560">Oxidoreductase</keyword>
<feature type="domain" description="Ketoreductase" evidence="3">
    <location>
        <begin position="20"/>
        <end position="190"/>
    </location>
</feature>
<gene>
    <name evidence="4" type="ORF">FB559_4289</name>
</gene>
<name>A0A543CNI0_9ACTN</name>
<dbReference type="PRINTS" id="PR00081">
    <property type="entry name" value="GDHRDH"/>
</dbReference>
<evidence type="ECO:0000256" key="2">
    <source>
        <dbReference type="ARBA" id="ARBA00023002"/>
    </source>
</evidence>
<dbReference type="InterPro" id="IPR002347">
    <property type="entry name" value="SDR_fam"/>
</dbReference>
<dbReference type="PANTHER" id="PTHR42760:SF133">
    <property type="entry name" value="3-OXOACYL-[ACYL-CARRIER-PROTEIN] REDUCTASE"/>
    <property type="match status" value="1"/>
</dbReference>
<dbReference type="SUPFAM" id="SSF51735">
    <property type="entry name" value="NAD(P)-binding Rossmann-fold domains"/>
    <property type="match status" value="1"/>
</dbReference>
<dbReference type="FunFam" id="3.40.50.720:FF:000084">
    <property type="entry name" value="Short-chain dehydrogenase reductase"/>
    <property type="match status" value="1"/>
</dbReference>
<dbReference type="CDD" id="cd05233">
    <property type="entry name" value="SDR_c"/>
    <property type="match status" value="1"/>
</dbReference>
<comment type="caution">
    <text evidence="4">The sequence shown here is derived from an EMBL/GenBank/DDBJ whole genome shotgun (WGS) entry which is preliminary data.</text>
</comment>
<proteinExistence type="inferred from homology"/>
<keyword evidence="5" id="KW-1185">Reference proteome</keyword>
<dbReference type="AlphaFoldDB" id="A0A543CNI0"/>
<dbReference type="RefSeq" id="WP_141957233.1">
    <property type="nucleotide sequence ID" value="NZ_VFOZ01000001.1"/>
</dbReference>
<dbReference type="GO" id="GO:0016616">
    <property type="term" value="F:oxidoreductase activity, acting on the CH-OH group of donors, NAD or NADP as acceptor"/>
    <property type="evidence" value="ECO:0007669"/>
    <property type="project" value="TreeGrafter"/>
</dbReference>
<dbReference type="InterPro" id="IPR036291">
    <property type="entry name" value="NAD(P)-bd_dom_sf"/>
</dbReference>